<reference evidence="1 2" key="1">
    <citation type="submission" date="2018-07" db="EMBL/GenBank/DDBJ databases">
        <title>a novel species of Sphingomonas isolated from the rhizosphere soil of Araceae plant.</title>
        <authorList>
            <person name="Zhiyong W."/>
            <person name="Qinglan Z."/>
            <person name="Zhiwei F."/>
            <person name="Ding X."/>
            <person name="Gejiao W."/>
            <person name="Shixue Z."/>
        </authorList>
    </citation>
    <scope>NUCLEOTIDE SEQUENCE [LARGE SCALE GENOMIC DNA]</scope>
    <source>
        <strain evidence="1 2">WZY 27</strain>
    </source>
</reference>
<gene>
    <name evidence="1" type="ORF">DVW87_09330</name>
</gene>
<comment type="caution">
    <text evidence="1">The sequence shown here is derived from an EMBL/GenBank/DDBJ whole genome shotgun (WGS) entry which is preliminary data.</text>
</comment>
<accession>A0A369VWI9</accession>
<dbReference type="AlphaFoldDB" id="A0A369VWI9"/>
<name>A0A369VWI9_9SPHN</name>
<organism evidence="1 2">
    <name type="scientific">Sphingomonas aracearum</name>
    <dbReference type="NCBI Taxonomy" id="2283317"/>
    <lineage>
        <taxon>Bacteria</taxon>
        <taxon>Pseudomonadati</taxon>
        <taxon>Pseudomonadota</taxon>
        <taxon>Alphaproteobacteria</taxon>
        <taxon>Sphingomonadales</taxon>
        <taxon>Sphingomonadaceae</taxon>
        <taxon>Sphingomonas</taxon>
    </lineage>
</organism>
<protein>
    <submittedName>
        <fullName evidence="1">Uncharacterized protein</fullName>
    </submittedName>
</protein>
<evidence type="ECO:0000313" key="2">
    <source>
        <dbReference type="Proteomes" id="UP000253918"/>
    </source>
</evidence>
<keyword evidence="2" id="KW-1185">Reference proteome</keyword>
<proteinExistence type="predicted"/>
<sequence length="61" mass="6475">MVGMSIKPQPTEQWIEVTIESYLATLTAASNRTYLDQADFDPGDNSAALTIACANGAGRAQ</sequence>
<dbReference type="Proteomes" id="UP000253918">
    <property type="component" value="Unassembled WGS sequence"/>
</dbReference>
<evidence type="ECO:0000313" key="1">
    <source>
        <dbReference type="EMBL" id="RDE05442.1"/>
    </source>
</evidence>
<dbReference type="OrthoDB" id="7555006at2"/>
<dbReference type="EMBL" id="QQNB01000002">
    <property type="protein sequence ID" value="RDE05442.1"/>
    <property type="molecule type" value="Genomic_DNA"/>
</dbReference>
<dbReference type="RefSeq" id="WP_114687512.1">
    <property type="nucleotide sequence ID" value="NZ_QQNB01000002.1"/>
</dbReference>